<organism evidence="2 3">
    <name type="scientific">Zizania palustris</name>
    <name type="common">Northern wild rice</name>
    <dbReference type="NCBI Taxonomy" id="103762"/>
    <lineage>
        <taxon>Eukaryota</taxon>
        <taxon>Viridiplantae</taxon>
        <taxon>Streptophyta</taxon>
        <taxon>Embryophyta</taxon>
        <taxon>Tracheophyta</taxon>
        <taxon>Spermatophyta</taxon>
        <taxon>Magnoliopsida</taxon>
        <taxon>Liliopsida</taxon>
        <taxon>Poales</taxon>
        <taxon>Poaceae</taxon>
        <taxon>BOP clade</taxon>
        <taxon>Oryzoideae</taxon>
        <taxon>Oryzeae</taxon>
        <taxon>Zizaniinae</taxon>
        <taxon>Zizania</taxon>
    </lineage>
</organism>
<dbReference type="AlphaFoldDB" id="A0A8J5QXJ4"/>
<accession>A0A8J5QXJ4</accession>
<feature type="compositionally biased region" description="Polar residues" evidence="1">
    <location>
        <begin position="14"/>
        <end position="24"/>
    </location>
</feature>
<reference evidence="2" key="1">
    <citation type="journal article" date="2021" name="bioRxiv">
        <title>Whole Genome Assembly and Annotation of Northern Wild Rice, Zizania palustris L., Supports a Whole Genome Duplication in the Zizania Genus.</title>
        <authorList>
            <person name="Haas M."/>
            <person name="Kono T."/>
            <person name="Macchietto M."/>
            <person name="Millas R."/>
            <person name="McGilp L."/>
            <person name="Shao M."/>
            <person name="Duquette J."/>
            <person name="Hirsch C.N."/>
            <person name="Kimball J."/>
        </authorList>
    </citation>
    <scope>NUCLEOTIDE SEQUENCE</scope>
    <source>
        <tissue evidence="2">Fresh leaf tissue</tissue>
    </source>
</reference>
<feature type="region of interest" description="Disordered" evidence="1">
    <location>
        <begin position="14"/>
        <end position="81"/>
    </location>
</feature>
<keyword evidence="3" id="KW-1185">Reference proteome</keyword>
<evidence type="ECO:0000256" key="1">
    <source>
        <dbReference type="SAM" id="MobiDB-lite"/>
    </source>
</evidence>
<reference evidence="2" key="2">
    <citation type="submission" date="2021-02" db="EMBL/GenBank/DDBJ databases">
        <authorList>
            <person name="Kimball J.A."/>
            <person name="Haas M.W."/>
            <person name="Macchietto M."/>
            <person name="Kono T."/>
            <person name="Duquette J."/>
            <person name="Shao M."/>
        </authorList>
    </citation>
    <scope>NUCLEOTIDE SEQUENCE</scope>
    <source>
        <tissue evidence="2">Fresh leaf tissue</tissue>
    </source>
</reference>
<evidence type="ECO:0000313" key="3">
    <source>
        <dbReference type="Proteomes" id="UP000729402"/>
    </source>
</evidence>
<name>A0A8J5QXJ4_ZIZPA</name>
<gene>
    <name evidence="2" type="ORF">GUJ93_ZPchr0884g33588</name>
</gene>
<evidence type="ECO:0000313" key="2">
    <source>
        <dbReference type="EMBL" id="KAG8040766.1"/>
    </source>
</evidence>
<sequence length="295" mass="32941">MDSSTGFALASTTATLAENLSPLHSSRPELTPRGRKELTPRRAPPPTSAAILCPRVLRSLSRPRTLRRRPQPPRASTPACSSAATLCPRALCRHPPPAPRHRALYRRRLLRPPLTPRALRRRPLPPRAPQLPSARPSVSPHHRALRQVRLHSGPSLSALPCAQAPRHRALSENEQKVGKTLKYAISQMQDICKKLQETASFCYMDEDHADGSLMTGVARRVDELAEILDQTSLNCQVELMDPNSLLESGYRSEDSAVWADVSLDEELDTMSKAQTLGEHCVMYDLDFEEMWDRAM</sequence>
<comment type="caution">
    <text evidence="2">The sequence shown here is derived from an EMBL/GenBank/DDBJ whole genome shotgun (WGS) entry which is preliminary data.</text>
</comment>
<feature type="compositionally biased region" description="Basic and acidic residues" evidence="1">
    <location>
        <begin position="26"/>
        <end position="40"/>
    </location>
</feature>
<feature type="compositionally biased region" description="Low complexity" evidence="1">
    <location>
        <begin position="48"/>
        <end position="63"/>
    </location>
</feature>
<proteinExistence type="predicted"/>
<dbReference type="Proteomes" id="UP000729402">
    <property type="component" value="Unassembled WGS sequence"/>
</dbReference>
<feature type="region of interest" description="Disordered" evidence="1">
    <location>
        <begin position="116"/>
        <end position="139"/>
    </location>
</feature>
<protein>
    <submittedName>
        <fullName evidence="2">Uncharacterized protein</fullName>
    </submittedName>
</protein>
<dbReference type="EMBL" id="JAAALK010001708">
    <property type="protein sequence ID" value="KAG8040766.1"/>
    <property type="molecule type" value="Genomic_DNA"/>
</dbReference>